<evidence type="ECO:0000313" key="2">
    <source>
        <dbReference type="Proteomes" id="UP001652623"/>
    </source>
</evidence>
<dbReference type="AlphaFoldDB" id="A0A6P3ZRW5"/>
<dbReference type="SUPFAM" id="SSF81383">
    <property type="entry name" value="F-box domain"/>
    <property type="match status" value="1"/>
</dbReference>
<dbReference type="GeneID" id="107417997"/>
<feature type="domain" description="FIST C-domain" evidence="1">
    <location>
        <begin position="349"/>
        <end position="510"/>
    </location>
</feature>
<dbReference type="PANTHER" id="PTHR14939:SF5">
    <property type="entry name" value="F-BOX ONLY PROTEIN 22"/>
    <property type="match status" value="1"/>
</dbReference>
<dbReference type="SMART" id="SM01204">
    <property type="entry name" value="FIST_C"/>
    <property type="match status" value="1"/>
</dbReference>
<dbReference type="InterPro" id="IPR019494">
    <property type="entry name" value="FIST_C"/>
</dbReference>
<dbReference type="Proteomes" id="UP001652623">
    <property type="component" value="Chromosome 2"/>
</dbReference>
<dbReference type="Pfam" id="PF00646">
    <property type="entry name" value="F-box"/>
    <property type="match status" value="1"/>
</dbReference>
<accession>A0A6P3ZRW5</accession>
<reference evidence="3" key="2">
    <citation type="submission" date="2025-08" db="UniProtKB">
        <authorList>
            <consortium name="RefSeq"/>
        </authorList>
    </citation>
    <scope>IDENTIFICATION</scope>
    <source>
        <tissue evidence="3">Seedling</tissue>
    </source>
</reference>
<protein>
    <submittedName>
        <fullName evidence="3">F-box/LRR-repeat protein At5g63520</fullName>
    </submittedName>
</protein>
<dbReference type="FunCoup" id="A0A6P3ZRW5">
    <property type="interactions" value="515"/>
</dbReference>
<dbReference type="Gene3D" id="1.20.1280.50">
    <property type="match status" value="1"/>
</dbReference>
<dbReference type="Pfam" id="PF10442">
    <property type="entry name" value="FIST_C"/>
    <property type="match status" value="1"/>
</dbReference>
<reference evidence="2" key="1">
    <citation type="submission" date="2025-05" db="UniProtKB">
        <authorList>
            <consortium name="RefSeq"/>
        </authorList>
    </citation>
    <scope>NUCLEOTIDE SEQUENCE [LARGE SCALE GENOMIC DNA]</scope>
</reference>
<dbReference type="PANTHER" id="PTHR14939">
    <property type="entry name" value="F-BOX ONLY PROTEIN 22"/>
    <property type="match status" value="1"/>
</dbReference>
<dbReference type="GO" id="GO:0032436">
    <property type="term" value="P:positive regulation of proteasomal ubiquitin-dependent protein catabolic process"/>
    <property type="evidence" value="ECO:0007669"/>
    <property type="project" value="TreeGrafter"/>
</dbReference>
<dbReference type="InParanoid" id="A0A6P3ZRW5"/>
<organism evidence="2 3">
    <name type="scientific">Ziziphus jujuba</name>
    <name type="common">Chinese jujube</name>
    <name type="synonym">Ziziphus sativa</name>
    <dbReference type="NCBI Taxonomy" id="326968"/>
    <lineage>
        <taxon>Eukaryota</taxon>
        <taxon>Viridiplantae</taxon>
        <taxon>Streptophyta</taxon>
        <taxon>Embryophyta</taxon>
        <taxon>Tracheophyta</taxon>
        <taxon>Spermatophyta</taxon>
        <taxon>Magnoliopsida</taxon>
        <taxon>eudicotyledons</taxon>
        <taxon>Gunneridae</taxon>
        <taxon>Pentapetalae</taxon>
        <taxon>rosids</taxon>
        <taxon>fabids</taxon>
        <taxon>Rosales</taxon>
        <taxon>Rhamnaceae</taxon>
        <taxon>Paliureae</taxon>
        <taxon>Ziziphus</taxon>
    </lineage>
</organism>
<dbReference type="GO" id="GO:0000209">
    <property type="term" value="P:protein polyubiquitination"/>
    <property type="evidence" value="ECO:0007669"/>
    <property type="project" value="TreeGrafter"/>
</dbReference>
<sequence length="547" mass="60037">MSQMEQQQALATASLKGNRKRQTTPFAMINDDLLLNILSRLPAVSFASAACVNKYWNGICNRVLSRPKLSSALSLNPSPEVAVGEVLDEVLAEPIRPHFAIANVGGGFRLAEVLRLMSKKLGSKTPIIVTTASGIIGRDARTGEFKEAKLMLSHCYDLNWDGEEDEDTEDTNGIVLTVGFVPGLKVDAIPLLQPTKELRDARIEKFVMDIRDFTSSASGSTTPVGIIMFGEGRANMKPILNVLDFAMPLETVILGNERSRFLYRSESDYKDVRGNKTCFTCAIALVFANDKDKSCGIGNIQFNVALSNGLSTIGPKYKAASVKVNSCDHTTWLTARAEGNPAVLDGQRILDDINRKLENRSDAPDLYIGVTTRRNFSIGSKKPKLMTSLTFHGVVGGDEEYLYVDGIGIKTGDYFQFYHSDPATALSSCSEVTMKLKDFKSDKSSKNVRHMSDFDVNRVREEVFGGLIFGCYGRGESFFKRPNIDSSPFLENFPGVPVAGVFCGGEIGRSSSSMTGKFHKDSDSCCCLHVYSTVYLVMSYTPSELEY</sequence>
<evidence type="ECO:0000259" key="1">
    <source>
        <dbReference type="SMART" id="SM01204"/>
    </source>
</evidence>
<dbReference type="KEGG" id="zju:107417997"/>
<dbReference type="InterPro" id="IPR036047">
    <property type="entry name" value="F-box-like_dom_sf"/>
</dbReference>
<proteinExistence type="predicted"/>
<evidence type="ECO:0000313" key="3">
    <source>
        <dbReference type="RefSeq" id="XP_015882144.2"/>
    </source>
</evidence>
<dbReference type="RefSeq" id="XP_015882144.2">
    <property type="nucleotide sequence ID" value="XM_016026658.4"/>
</dbReference>
<gene>
    <name evidence="3" type="primary">LOC107417997</name>
</gene>
<dbReference type="InterPro" id="IPR001810">
    <property type="entry name" value="F-box_dom"/>
</dbReference>
<keyword evidence="2" id="KW-1185">Reference proteome</keyword>
<name>A0A6P3ZRW5_ZIZJJ</name>